<dbReference type="UniPathway" id="UPA00094"/>
<dbReference type="AlphaFoldDB" id="A0A386H6M9"/>
<dbReference type="Proteomes" id="UP000266301">
    <property type="component" value="Chromosome"/>
</dbReference>
<feature type="region of interest" description="Disordered" evidence="9">
    <location>
        <begin position="38"/>
        <end position="80"/>
    </location>
</feature>
<dbReference type="GO" id="GO:0006633">
    <property type="term" value="P:fatty acid biosynthetic process"/>
    <property type="evidence" value="ECO:0007669"/>
    <property type="project" value="UniProtKB-UniPathway"/>
</dbReference>
<evidence type="ECO:0000256" key="7">
    <source>
        <dbReference type="ARBA" id="ARBA00023267"/>
    </source>
</evidence>
<dbReference type="Pfam" id="PF00364">
    <property type="entry name" value="Biotin_lipoyl"/>
    <property type="match status" value="1"/>
</dbReference>
<dbReference type="OrthoDB" id="9811735at2"/>
<dbReference type="InterPro" id="IPR000089">
    <property type="entry name" value="Biotin_lipoyl"/>
</dbReference>
<sequence>MLSNVDFKSVEELINAVDNSKIGYLQVNWKDVSITMRKEGESGPEETNFAPSKVVQCDSSEESNEMSSYEKERETAKEDTNIKAEIKSHEEVDEKNIKEITAPIVGTFYSSAGPDKDPFVSMGSSVKKGDTLCIVEAMKLMNEIQSDVDGEVVDILVENAQMVEYGQPMFKIKTL</sequence>
<dbReference type="InterPro" id="IPR050709">
    <property type="entry name" value="Biotin_Carboxyl_Carrier/Decarb"/>
</dbReference>
<name>A0A386H6M9_9CLOT</name>
<organism evidence="11 12">
    <name type="scientific">Clostridium fermenticellae</name>
    <dbReference type="NCBI Taxonomy" id="2068654"/>
    <lineage>
        <taxon>Bacteria</taxon>
        <taxon>Bacillati</taxon>
        <taxon>Bacillota</taxon>
        <taxon>Clostridia</taxon>
        <taxon>Eubacteriales</taxon>
        <taxon>Clostridiaceae</taxon>
        <taxon>Clostridium</taxon>
    </lineage>
</organism>
<protein>
    <recommendedName>
        <fullName evidence="2 8">Biotin carboxyl carrier protein of acetyl-CoA carboxylase</fullName>
    </recommendedName>
</protein>
<dbReference type="GO" id="GO:0009317">
    <property type="term" value="C:acetyl-CoA carboxylase complex"/>
    <property type="evidence" value="ECO:0007669"/>
    <property type="project" value="InterPro"/>
</dbReference>
<keyword evidence="12" id="KW-1185">Reference proteome</keyword>
<proteinExistence type="predicted"/>
<keyword evidence="7 8" id="KW-0092">Biotin</keyword>
<feature type="compositionally biased region" description="Basic and acidic residues" evidence="9">
    <location>
        <begin position="68"/>
        <end position="80"/>
    </location>
</feature>
<dbReference type="SUPFAM" id="SSF51230">
    <property type="entry name" value="Single hybrid motif"/>
    <property type="match status" value="1"/>
</dbReference>
<evidence type="ECO:0000256" key="8">
    <source>
        <dbReference type="RuleBase" id="RU364072"/>
    </source>
</evidence>
<dbReference type="PRINTS" id="PR01071">
    <property type="entry name" value="ACOABIOTINCC"/>
</dbReference>
<dbReference type="PANTHER" id="PTHR45266:SF3">
    <property type="entry name" value="OXALOACETATE DECARBOXYLASE ALPHA CHAIN"/>
    <property type="match status" value="1"/>
</dbReference>
<evidence type="ECO:0000256" key="6">
    <source>
        <dbReference type="ARBA" id="ARBA00023160"/>
    </source>
</evidence>
<feature type="domain" description="Lipoyl-binding" evidence="10">
    <location>
        <begin position="97"/>
        <end position="173"/>
    </location>
</feature>
<dbReference type="PANTHER" id="PTHR45266">
    <property type="entry name" value="OXALOACETATE DECARBOXYLASE ALPHA CHAIN"/>
    <property type="match status" value="1"/>
</dbReference>
<evidence type="ECO:0000256" key="5">
    <source>
        <dbReference type="ARBA" id="ARBA00023098"/>
    </source>
</evidence>
<evidence type="ECO:0000256" key="2">
    <source>
        <dbReference type="ARBA" id="ARBA00017562"/>
    </source>
</evidence>
<dbReference type="EMBL" id="CP032416">
    <property type="protein sequence ID" value="AYD41326.1"/>
    <property type="molecule type" value="Genomic_DNA"/>
</dbReference>
<keyword evidence="6 8" id="KW-0275">Fatty acid biosynthesis</keyword>
<dbReference type="Gene3D" id="2.40.50.100">
    <property type="match status" value="1"/>
</dbReference>
<dbReference type="KEGG" id="cfer:D4Z93_12750"/>
<reference evidence="11 12" key="1">
    <citation type="journal article" date="2019" name="Int. J. Syst. Evol. Microbiol.">
        <title>Clostridium fermenticellae sp. nov., isolated from the mud in a fermentation cellar for the production of the Chinese liquor, baijiu.</title>
        <authorList>
            <person name="Xu P.X."/>
            <person name="Chai L.J."/>
            <person name="Qiu T."/>
            <person name="Zhang X.J."/>
            <person name="Lu Z.M."/>
            <person name="Xiao C."/>
            <person name="Wang S.T."/>
            <person name="Shen C.H."/>
            <person name="Shi J.S."/>
            <person name="Xu Z.H."/>
        </authorList>
    </citation>
    <scope>NUCLEOTIDE SEQUENCE [LARGE SCALE GENOMIC DNA]</scope>
    <source>
        <strain evidence="11 12">JN500901</strain>
    </source>
</reference>
<accession>A0A386H6M9</accession>
<evidence type="ECO:0000259" key="10">
    <source>
        <dbReference type="PROSITE" id="PS50968"/>
    </source>
</evidence>
<keyword evidence="5 8" id="KW-0443">Lipid metabolism</keyword>
<dbReference type="InterPro" id="IPR001249">
    <property type="entry name" value="AcCoA_biotinCC"/>
</dbReference>
<gene>
    <name evidence="11" type="primary">accB</name>
    <name evidence="11" type="ORF">D4Z93_12750</name>
</gene>
<dbReference type="GO" id="GO:0003989">
    <property type="term" value="F:acetyl-CoA carboxylase activity"/>
    <property type="evidence" value="ECO:0007669"/>
    <property type="project" value="InterPro"/>
</dbReference>
<dbReference type="InterPro" id="IPR001882">
    <property type="entry name" value="Biotin_BS"/>
</dbReference>
<evidence type="ECO:0000313" key="11">
    <source>
        <dbReference type="EMBL" id="AYD41326.1"/>
    </source>
</evidence>
<evidence type="ECO:0000256" key="9">
    <source>
        <dbReference type="SAM" id="MobiDB-lite"/>
    </source>
</evidence>
<evidence type="ECO:0000256" key="4">
    <source>
        <dbReference type="ARBA" id="ARBA00022832"/>
    </source>
</evidence>
<evidence type="ECO:0000313" key="12">
    <source>
        <dbReference type="Proteomes" id="UP000266301"/>
    </source>
</evidence>
<dbReference type="CDD" id="cd06850">
    <property type="entry name" value="biotinyl_domain"/>
    <property type="match status" value="1"/>
</dbReference>
<evidence type="ECO:0000256" key="1">
    <source>
        <dbReference type="ARBA" id="ARBA00005194"/>
    </source>
</evidence>
<evidence type="ECO:0000256" key="3">
    <source>
        <dbReference type="ARBA" id="ARBA00022516"/>
    </source>
</evidence>
<dbReference type="NCBIfam" id="TIGR00531">
    <property type="entry name" value="BCCP"/>
    <property type="match status" value="1"/>
</dbReference>
<comment type="pathway">
    <text evidence="1 8">Lipid metabolism; fatty acid biosynthesis.</text>
</comment>
<dbReference type="InterPro" id="IPR011053">
    <property type="entry name" value="Single_hybrid_motif"/>
</dbReference>
<dbReference type="FunFam" id="2.40.50.100:FF:000003">
    <property type="entry name" value="Acetyl-CoA carboxylase biotin carboxyl carrier protein"/>
    <property type="match status" value="1"/>
</dbReference>
<keyword evidence="4 8" id="KW-0276">Fatty acid metabolism</keyword>
<dbReference type="PROSITE" id="PS50968">
    <property type="entry name" value="BIOTINYL_LIPOYL"/>
    <property type="match status" value="1"/>
</dbReference>
<keyword evidence="3 8" id="KW-0444">Lipid biosynthesis</keyword>
<dbReference type="RefSeq" id="WP_119974059.1">
    <property type="nucleotide sequence ID" value="NZ_CP032416.1"/>
</dbReference>
<comment type="function">
    <text evidence="8">This protein is a component of the acetyl coenzyme A carboxylase complex; first, biotin carboxylase catalyzes the carboxylation of the carrier protein and then the transcarboxylase transfers the carboxyl group to form malonyl-CoA.</text>
</comment>
<dbReference type="PROSITE" id="PS00188">
    <property type="entry name" value="BIOTIN"/>
    <property type="match status" value="1"/>
</dbReference>